<evidence type="ECO:0000256" key="4">
    <source>
        <dbReference type="ARBA" id="ARBA00022490"/>
    </source>
</evidence>
<comment type="function">
    <text evidence="7">PPIases accelerate the folding of proteins. It catalyzes the cis-trans isomerization of proline imidic peptide bonds in oligopeptides.</text>
</comment>
<dbReference type="GO" id="GO:0000159">
    <property type="term" value="C:protein phosphatase type 2A complex"/>
    <property type="evidence" value="ECO:0007669"/>
    <property type="project" value="TreeGrafter"/>
</dbReference>
<dbReference type="InterPro" id="IPR043170">
    <property type="entry name" value="PTPA_C_lid"/>
</dbReference>
<dbReference type="GO" id="GO:0005634">
    <property type="term" value="C:nucleus"/>
    <property type="evidence" value="ECO:0007669"/>
    <property type="project" value="TreeGrafter"/>
</dbReference>
<keyword evidence="9" id="KW-1185">Reference proteome</keyword>
<evidence type="ECO:0000256" key="3">
    <source>
        <dbReference type="ARBA" id="ARBA00011019"/>
    </source>
</evidence>
<dbReference type="OrthoDB" id="16120at2759"/>
<gene>
    <name evidence="8" type="ORF">AYI68_g2097</name>
</gene>
<dbReference type="GO" id="GO:0005737">
    <property type="term" value="C:cytoplasm"/>
    <property type="evidence" value="ECO:0007669"/>
    <property type="project" value="UniProtKB-SubCell"/>
</dbReference>
<dbReference type="GO" id="GO:0008160">
    <property type="term" value="F:protein tyrosine phosphatase activator activity"/>
    <property type="evidence" value="ECO:0007669"/>
    <property type="project" value="TreeGrafter"/>
</dbReference>
<evidence type="ECO:0000256" key="2">
    <source>
        <dbReference type="ARBA" id="ARBA00004496"/>
    </source>
</evidence>
<dbReference type="PANTHER" id="PTHR10012">
    <property type="entry name" value="SERINE/THREONINE-PROTEIN PHOSPHATASE 2A REGULATORY SUBUNIT B"/>
    <property type="match status" value="1"/>
</dbReference>
<dbReference type="SUPFAM" id="SSF140984">
    <property type="entry name" value="PTPA-like"/>
    <property type="match status" value="1"/>
</dbReference>
<protein>
    <recommendedName>
        <fullName evidence="7">Serine/threonine-protein phosphatase 2A activator</fullName>
        <ecNumber evidence="7">5.2.1.8</ecNumber>
    </recommendedName>
    <alternativeName>
        <fullName evidence="7">Phosphotyrosyl phosphatase activator</fullName>
    </alternativeName>
</protein>
<dbReference type="GO" id="GO:0003755">
    <property type="term" value="F:peptidyl-prolyl cis-trans isomerase activity"/>
    <property type="evidence" value="ECO:0007669"/>
    <property type="project" value="UniProtKB-KW"/>
</dbReference>
<dbReference type="Proteomes" id="UP000187455">
    <property type="component" value="Unassembled WGS sequence"/>
</dbReference>
<sequence>MLDEPSKRINNAIDMVAWNSSRAKFEYTSFIQQLSESVIGKRIADQQDDSKIISSFCQMLDTLETWLDEYLPIQDETQRFGNKSFRLWIGRLEEDATGLITNILDNSNCPDYDQNTVLDLYPYFVNSFGNKTRIDYGSGHEMFFIIFLLNLSKLGVFARDQAASLVLILFNKYLTLVRKIQMYYHLEPAGSHGVWGLDDYQFLPYYFGSAQLINSETVPSVSINASFIHANSHQYLYISAIDFINKVCIFLLKKEIILNDLFNSPTFFINKAST</sequence>
<accession>A0A1R0H3Q8</accession>
<dbReference type="Gene3D" id="1.20.120.1150">
    <property type="match status" value="1"/>
</dbReference>
<dbReference type="Pfam" id="PF03095">
    <property type="entry name" value="PTPA"/>
    <property type="match status" value="1"/>
</dbReference>
<keyword evidence="5 7" id="KW-0697">Rotamase</keyword>
<evidence type="ECO:0000256" key="1">
    <source>
        <dbReference type="ARBA" id="ARBA00000971"/>
    </source>
</evidence>
<dbReference type="InterPro" id="IPR037218">
    <property type="entry name" value="PTPA_sf"/>
</dbReference>
<keyword evidence="6 7" id="KW-0413">Isomerase</keyword>
<evidence type="ECO:0000256" key="6">
    <source>
        <dbReference type="ARBA" id="ARBA00023235"/>
    </source>
</evidence>
<evidence type="ECO:0000313" key="9">
    <source>
        <dbReference type="Proteomes" id="UP000187455"/>
    </source>
</evidence>
<dbReference type="EMBL" id="LSSL01000764">
    <property type="protein sequence ID" value="OLY83754.1"/>
    <property type="molecule type" value="Genomic_DNA"/>
</dbReference>
<keyword evidence="4 7" id="KW-0963">Cytoplasm</keyword>
<dbReference type="STRING" id="133383.A0A1R0H3Q8"/>
<proteinExistence type="inferred from homology"/>
<evidence type="ECO:0000313" key="8">
    <source>
        <dbReference type="EMBL" id="OLY83754.1"/>
    </source>
</evidence>
<evidence type="ECO:0000256" key="7">
    <source>
        <dbReference type="RuleBase" id="RU361210"/>
    </source>
</evidence>
<name>A0A1R0H3Q8_9FUNG</name>
<dbReference type="AlphaFoldDB" id="A0A1R0H3Q8"/>
<evidence type="ECO:0000256" key="5">
    <source>
        <dbReference type="ARBA" id="ARBA00023110"/>
    </source>
</evidence>
<comment type="subcellular location">
    <subcellularLocation>
        <location evidence="2 7">Cytoplasm</location>
    </subcellularLocation>
</comment>
<dbReference type="PIRSF" id="PIRSF016325">
    <property type="entry name" value="Phstyr_phstse_ac"/>
    <property type="match status" value="1"/>
</dbReference>
<dbReference type="InterPro" id="IPR004327">
    <property type="entry name" value="Phstyr_phstse_ac"/>
</dbReference>
<dbReference type="PANTHER" id="PTHR10012:SF0">
    <property type="entry name" value="SERINE_THREONINE-PROTEIN PHOSPHATASE 2A ACTIVATOR"/>
    <property type="match status" value="1"/>
</dbReference>
<organism evidence="8 9">
    <name type="scientific">Smittium mucronatum</name>
    <dbReference type="NCBI Taxonomy" id="133383"/>
    <lineage>
        <taxon>Eukaryota</taxon>
        <taxon>Fungi</taxon>
        <taxon>Fungi incertae sedis</taxon>
        <taxon>Zoopagomycota</taxon>
        <taxon>Kickxellomycotina</taxon>
        <taxon>Harpellomycetes</taxon>
        <taxon>Harpellales</taxon>
        <taxon>Legeriomycetaceae</taxon>
        <taxon>Smittium</taxon>
    </lineage>
</organism>
<reference evidence="8 9" key="1">
    <citation type="journal article" date="2016" name="Mol. Biol. Evol.">
        <title>Genome-Wide Survey of Gut Fungi (Harpellales) Reveals the First Horizontally Transferred Ubiquitin Gene from a Mosquito Host.</title>
        <authorList>
            <person name="Wang Y."/>
            <person name="White M.M."/>
            <person name="Kvist S."/>
            <person name="Moncalvo J.M."/>
        </authorList>
    </citation>
    <scope>NUCLEOTIDE SEQUENCE [LARGE SCALE GENOMIC DNA]</scope>
    <source>
        <strain evidence="8 9">ALG-7-W6</strain>
    </source>
</reference>
<dbReference type="GO" id="GO:0007052">
    <property type="term" value="P:mitotic spindle organization"/>
    <property type="evidence" value="ECO:0007669"/>
    <property type="project" value="TreeGrafter"/>
</dbReference>
<dbReference type="EC" id="5.2.1.8" evidence="7"/>
<comment type="caution">
    <text evidence="8">The sequence shown here is derived from an EMBL/GenBank/DDBJ whole genome shotgun (WGS) entry which is preliminary data.</text>
</comment>
<comment type="catalytic activity">
    <reaction evidence="1 7">
        <text>[protein]-peptidylproline (omega=180) = [protein]-peptidylproline (omega=0)</text>
        <dbReference type="Rhea" id="RHEA:16237"/>
        <dbReference type="Rhea" id="RHEA-COMP:10747"/>
        <dbReference type="Rhea" id="RHEA-COMP:10748"/>
        <dbReference type="ChEBI" id="CHEBI:83833"/>
        <dbReference type="ChEBI" id="CHEBI:83834"/>
        <dbReference type="EC" id="5.2.1.8"/>
    </reaction>
</comment>
<comment type="similarity">
    <text evidence="3 7">Belongs to the PTPA-type PPIase family.</text>
</comment>